<evidence type="ECO:0000313" key="5">
    <source>
        <dbReference type="EMBL" id="RAL38291.1"/>
    </source>
</evidence>
<dbReference type="Proteomes" id="UP000249390">
    <property type="component" value="Unassembled WGS sequence"/>
</dbReference>
<evidence type="ECO:0008006" key="7">
    <source>
        <dbReference type="Google" id="ProtNLM"/>
    </source>
</evidence>
<name>A0A328D1I9_9ASTE</name>
<dbReference type="InterPro" id="IPR027417">
    <property type="entry name" value="P-loop_NTPase"/>
</dbReference>
<dbReference type="InterPro" id="IPR008978">
    <property type="entry name" value="HSP20-like_chaperone"/>
</dbReference>
<sequence>MEMTGIPFPEFETKSMASSTFSSFPQLPQTPCLLSSSLFPKFNFLPPLLNQSRRRLRREGALALAMAAPASPADTDSTPDKPPRVVTFVGKGGSGKTTSAVFAAQFFGIQHYAMAGLKTFLVINSQDPTAEYLLNCKIGSSPIRCNDNLSVVRLETTRMLLKPLNRLKEADDRLNMTQGVLEEVMGQELGVLPGMDSIFSVLELERLVGFFGNVNQKEKFDIIIYDGVSTEETIRIIGATSKARLYLKYLRKLAEKTDFGRLAGPSLLRLVDEAMNLSGRNSNLNGKMSSEIWNHLEQTLERASSIIAEPDQFGCYVVVDPKCPVSLASGLRYWGCVIQAGAHVSGALTFASSNELREKVRKSFSPLPYTSIPHLSSGSRIEWDHIMRHTGSANARKFLSTRNSTKIDHTKFDLANKTVTLLMPGFDKSEINLYQFRGGSELLVEAGDQRRAIFLPSKLQGKVGAAKFTERSLVITMDS</sequence>
<dbReference type="EMBL" id="NQVE01000209">
    <property type="protein sequence ID" value="RAL38291.1"/>
    <property type="molecule type" value="Genomic_DNA"/>
</dbReference>
<evidence type="ECO:0000259" key="4">
    <source>
        <dbReference type="Pfam" id="PF17886"/>
    </source>
</evidence>
<dbReference type="AlphaFoldDB" id="A0A328D1I9"/>
<feature type="domain" description="ArsA/GET3 Anion-transporting ATPase-like" evidence="3">
    <location>
        <begin position="84"/>
        <end position="321"/>
    </location>
</feature>
<reference evidence="5 6" key="1">
    <citation type="submission" date="2018-06" db="EMBL/GenBank/DDBJ databases">
        <title>The Genome of Cuscuta australis (Dodder) Provides Insight into the Evolution of Plant Parasitism.</title>
        <authorList>
            <person name="Liu H."/>
        </authorList>
    </citation>
    <scope>NUCLEOTIDE SEQUENCE [LARGE SCALE GENOMIC DNA]</scope>
    <source>
        <strain evidence="6">cv. Yunnan</strain>
        <tissue evidence="5">Vines</tissue>
    </source>
</reference>
<organism evidence="5 6">
    <name type="scientific">Cuscuta australis</name>
    <dbReference type="NCBI Taxonomy" id="267555"/>
    <lineage>
        <taxon>Eukaryota</taxon>
        <taxon>Viridiplantae</taxon>
        <taxon>Streptophyta</taxon>
        <taxon>Embryophyta</taxon>
        <taxon>Tracheophyta</taxon>
        <taxon>Spermatophyta</taxon>
        <taxon>Magnoliopsida</taxon>
        <taxon>eudicotyledons</taxon>
        <taxon>Gunneridae</taxon>
        <taxon>Pentapetalae</taxon>
        <taxon>asterids</taxon>
        <taxon>lamiids</taxon>
        <taxon>Solanales</taxon>
        <taxon>Convolvulaceae</taxon>
        <taxon>Cuscuteae</taxon>
        <taxon>Cuscuta</taxon>
        <taxon>Cuscuta subgen. Grammica</taxon>
        <taxon>Cuscuta sect. Cleistogrammica</taxon>
    </lineage>
</organism>
<dbReference type="Gene3D" id="2.60.40.790">
    <property type="match status" value="1"/>
</dbReference>
<dbReference type="Gene3D" id="3.40.50.300">
    <property type="entry name" value="P-loop containing nucleotide triphosphate hydrolases"/>
    <property type="match status" value="1"/>
</dbReference>
<dbReference type="CDD" id="cd02035">
    <property type="entry name" value="ArsA"/>
    <property type="match status" value="1"/>
</dbReference>
<dbReference type="InterPro" id="IPR040612">
    <property type="entry name" value="ArsA_HSP20-like"/>
</dbReference>
<keyword evidence="6" id="KW-1185">Reference proteome</keyword>
<protein>
    <recommendedName>
        <fullName evidence="7">Anion-transporting ATPase-like domain-containing protein</fullName>
    </recommendedName>
</protein>
<dbReference type="PANTHER" id="PTHR43868:SF1">
    <property type="entry name" value="P-LOOP CONTAINING NUCLEOSIDE TRIPHOSPHATE HYDROLASES SUPERFAMILY PROTEIN"/>
    <property type="match status" value="1"/>
</dbReference>
<dbReference type="SUPFAM" id="SSF52540">
    <property type="entry name" value="P-loop containing nucleoside triphosphate hydrolases"/>
    <property type="match status" value="1"/>
</dbReference>
<evidence type="ECO:0000256" key="1">
    <source>
        <dbReference type="ARBA" id="ARBA00004474"/>
    </source>
</evidence>
<proteinExistence type="inferred from homology"/>
<evidence type="ECO:0000313" key="6">
    <source>
        <dbReference type="Proteomes" id="UP000249390"/>
    </source>
</evidence>
<dbReference type="InterPro" id="IPR025723">
    <property type="entry name" value="ArsA/GET3_ATPase-like"/>
</dbReference>
<accession>A0A328D1I9</accession>
<dbReference type="PANTHER" id="PTHR43868">
    <property type="entry name" value="OS02G0711200 PROTEIN"/>
    <property type="match status" value="1"/>
</dbReference>
<dbReference type="InterPro" id="IPR053262">
    <property type="entry name" value="ArsA_ATPase-like"/>
</dbReference>
<comment type="subcellular location">
    <subcellularLocation>
        <location evidence="1">Plastid</location>
    </subcellularLocation>
</comment>
<comment type="similarity">
    <text evidence="2">Belongs to the arsA ATPase family.</text>
</comment>
<dbReference type="GO" id="GO:0009536">
    <property type="term" value="C:plastid"/>
    <property type="evidence" value="ECO:0007669"/>
    <property type="project" value="UniProtKB-SubCell"/>
</dbReference>
<gene>
    <name evidence="5" type="ORF">DM860_002269</name>
</gene>
<evidence type="ECO:0000259" key="3">
    <source>
        <dbReference type="Pfam" id="PF02374"/>
    </source>
</evidence>
<dbReference type="Pfam" id="PF17886">
    <property type="entry name" value="ArsA_HSP20"/>
    <property type="match status" value="1"/>
</dbReference>
<comment type="caution">
    <text evidence="5">The sequence shown here is derived from an EMBL/GenBank/DDBJ whole genome shotgun (WGS) entry which is preliminary data.</text>
</comment>
<evidence type="ECO:0000256" key="2">
    <source>
        <dbReference type="ARBA" id="ARBA00011040"/>
    </source>
</evidence>
<feature type="domain" description="ArsA HSP20-like" evidence="4">
    <location>
        <begin position="418"/>
        <end position="477"/>
    </location>
</feature>
<dbReference type="Pfam" id="PF02374">
    <property type="entry name" value="ArsA_ATPase"/>
    <property type="match status" value="1"/>
</dbReference>